<dbReference type="EMBL" id="NFKE01000003">
    <property type="protein sequence ID" value="OUP35329.1"/>
    <property type="molecule type" value="Genomic_DNA"/>
</dbReference>
<sequence>MTQEERKKFDAFQRQLNESPANRINFFAGMDEERAIANTPYEQWALQSEYENKAICKHLGIEYRKEDFAVSAEGLAKQWAGGLPDME</sequence>
<dbReference type="Proteomes" id="UP000196587">
    <property type="component" value="Unassembled WGS sequence"/>
</dbReference>
<dbReference type="RefSeq" id="WP_087412295.1">
    <property type="nucleotide sequence ID" value="NZ_NFKE01000003.1"/>
</dbReference>
<dbReference type="AlphaFoldDB" id="A0A1Y4JWY9"/>
<name>A0A1Y4JWY9_9BACE</name>
<evidence type="ECO:0000313" key="1">
    <source>
        <dbReference type="EMBL" id="OUP35329.1"/>
    </source>
</evidence>
<gene>
    <name evidence="1" type="ORF">B5F24_04985</name>
</gene>
<organism evidence="1 2">
    <name type="scientific">Bacteroides clarus</name>
    <dbReference type="NCBI Taxonomy" id="626929"/>
    <lineage>
        <taxon>Bacteria</taxon>
        <taxon>Pseudomonadati</taxon>
        <taxon>Bacteroidota</taxon>
        <taxon>Bacteroidia</taxon>
        <taxon>Bacteroidales</taxon>
        <taxon>Bacteroidaceae</taxon>
        <taxon>Bacteroides</taxon>
    </lineage>
</organism>
<evidence type="ECO:0000313" key="2">
    <source>
        <dbReference type="Proteomes" id="UP000196587"/>
    </source>
</evidence>
<proteinExistence type="predicted"/>
<accession>A0A1Y4JWY9</accession>
<comment type="caution">
    <text evidence="1">The sequence shown here is derived from an EMBL/GenBank/DDBJ whole genome shotgun (WGS) entry which is preliminary data.</text>
</comment>
<reference evidence="2" key="1">
    <citation type="submission" date="2017-04" db="EMBL/GenBank/DDBJ databases">
        <title>Function of individual gut microbiota members based on whole genome sequencing of pure cultures obtained from chicken caecum.</title>
        <authorList>
            <person name="Medvecky M."/>
            <person name="Cejkova D."/>
            <person name="Polansky O."/>
            <person name="Karasova D."/>
            <person name="Kubasova T."/>
            <person name="Cizek A."/>
            <person name="Rychlik I."/>
        </authorList>
    </citation>
    <scope>NUCLEOTIDE SEQUENCE [LARGE SCALE GENOMIC DNA]</scope>
    <source>
        <strain evidence="2">An189</strain>
    </source>
</reference>
<protein>
    <submittedName>
        <fullName evidence="1">Uncharacterized protein</fullName>
    </submittedName>
</protein>